<feature type="chain" id="PRO_5002113831" description="LRRCT domain-containing protein" evidence="5">
    <location>
        <begin position="22"/>
        <end position="509"/>
    </location>
</feature>
<protein>
    <recommendedName>
        <fullName evidence="7">LRRCT domain-containing protein</fullName>
    </recommendedName>
</protein>
<dbReference type="PANTHER" id="PTHR24373">
    <property type="entry name" value="SLIT RELATED LEUCINE-RICH REPEAT NEURONAL PROTEIN"/>
    <property type="match status" value="1"/>
</dbReference>
<keyword evidence="4" id="KW-1133">Transmembrane helix</keyword>
<dbReference type="InterPro" id="IPR003591">
    <property type="entry name" value="Leu-rich_rpt_typical-subtyp"/>
</dbReference>
<dbReference type="PANTHER" id="PTHR24373:SF275">
    <property type="entry name" value="TIR DOMAIN-CONTAINING PROTEIN"/>
    <property type="match status" value="1"/>
</dbReference>
<sequence length="509" mass="56363">MYSIKYLLIICAFNISAYSMARVTPDPDFVVRNKYDYTYTIYSYRNRSNITQQDFPAHIKFRILSFELGTLTSVPNDVLPIGLFVLQFQWVPLAYIADDAFQASADTLDQLEFTDTNLTSLPNALLSLNNLTSLTITNTNIQYWNITILEHIVPNLKVITLINVGLTSWPSWISSSKSLYFLNFALNSIAYVPDDAFNSLTNTLKQLSLETNGLTEVPKALLNLSQLKQLVLSGNNFKDVNGRPGIEQLLSFPSAKTIEGLFIESIGLTVLPNLSGLTKLTAIKLGYNNISDPTSGSLPMSVTYLQLQFNNLPSVPTVVSNVADIGILDLSNNQITNISMDMLSSKIYYLDLSNNNISEITEAIGTRIYSLDTLNLKFNPITYIAPSAFKSITSLIDLYLDNTFLTELPVALSSLINLRTLTITPGSLTCECPSPPELGKWYQTNVVAYKINNACNNGTLMTDYLSYPCNNYTRTTTTPGGGVAPIRAFILSYTYAAVLLSLVLYISSF</sequence>
<gene>
    <name evidence="6" type="primary">ORF199739</name>
</gene>
<dbReference type="Pfam" id="PF00560">
    <property type="entry name" value="LRR_1"/>
    <property type="match status" value="1"/>
</dbReference>
<accession>A0A0B7BLL2</accession>
<evidence type="ECO:0000256" key="2">
    <source>
        <dbReference type="ARBA" id="ARBA00022729"/>
    </source>
</evidence>
<name>A0A0B7BLL2_9EUPU</name>
<dbReference type="SMART" id="SM00369">
    <property type="entry name" value="LRR_TYP"/>
    <property type="match status" value="6"/>
</dbReference>
<evidence type="ECO:0000313" key="6">
    <source>
        <dbReference type="EMBL" id="CEK94224.1"/>
    </source>
</evidence>
<dbReference type="Pfam" id="PF13855">
    <property type="entry name" value="LRR_8"/>
    <property type="match status" value="1"/>
</dbReference>
<feature type="transmembrane region" description="Helical" evidence="4">
    <location>
        <begin position="486"/>
        <end position="506"/>
    </location>
</feature>
<dbReference type="InterPro" id="IPR032675">
    <property type="entry name" value="LRR_dom_sf"/>
</dbReference>
<keyword evidence="1" id="KW-0433">Leucine-rich repeat</keyword>
<feature type="signal peptide" evidence="5">
    <location>
        <begin position="1"/>
        <end position="21"/>
    </location>
</feature>
<keyword evidence="3" id="KW-0677">Repeat</keyword>
<dbReference type="SUPFAM" id="SSF52058">
    <property type="entry name" value="L domain-like"/>
    <property type="match status" value="1"/>
</dbReference>
<dbReference type="InterPro" id="IPR001611">
    <property type="entry name" value="Leu-rich_rpt"/>
</dbReference>
<keyword evidence="2 5" id="KW-0732">Signal</keyword>
<keyword evidence="4" id="KW-0472">Membrane</keyword>
<evidence type="ECO:0008006" key="7">
    <source>
        <dbReference type="Google" id="ProtNLM"/>
    </source>
</evidence>
<dbReference type="EMBL" id="HACG01047359">
    <property type="protein sequence ID" value="CEK94224.1"/>
    <property type="molecule type" value="Transcribed_RNA"/>
</dbReference>
<organism evidence="6">
    <name type="scientific">Arion vulgaris</name>
    <dbReference type="NCBI Taxonomy" id="1028688"/>
    <lineage>
        <taxon>Eukaryota</taxon>
        <taxon>Metazoa</taxon>
        <taxon>Spiralia</taxon>
        <taxon>Lophotrochozoa</taxon>
        <taxon>Mollusca</taxon>
        <taxon>Gastropoda</taxon>
        <taxon>Heterobranchia</taxon>
        <taxon>Euthyneura</taxon>
        <taxon>Panpulmonata</taxon>
        <taxon>Eupulmonata</taxon>
        <taxon>Stylommatophora</taxon>
        <taxon>Helicina</taxon>
        <taxon>Arionoidea</taxon>
        <taxon>Arionidae</taxon>
        <taxon>Arion</taxon>
    </lineage>
</organism>
<dbReference type="AlphaFoldDB" id="A0A0B7BLL2"/>
<keyword evidence="4" id="KW-0812">Transmembrane</keyword>
<dbReference type="PROSITE" id="PS51450">
    <property type="entry name" value="LRR"/>
    <property type="match status" value="1"/>
</dbReference>
<dbReference type="SUPFAM" id="SSF52075">
    <property type="entry name" value="Outer arm dynein light chain 1"/>
    <property type="match status" value="1"/>
</dbReference>
<proteinExistence type="predicted"/>
<dbReference type="InterPro" id="IPR050328">
    <property type="entry name" value="Dev_Immune_Receptor"/>
</dbReference>
<reference evidence="6" key="1">
    <citation type="submission" date="2014-12" db="EMBL/GenBank/DDBJ databases">
        <title>Insight into the proteome of Arion vulgaris.</title>
        <authorList>
            <person name="Aradska J."/>
            <person name="Bulat T."/>
            <person name="Smidak R."/>
            <person name="Sarate P."/>
            <person name="Gangsoo J."/>
            <person name="Sialana F."/>
            <person name="Bilban M."/>
            <person name="Lubec G."/>
        </authorList>
    </citation>
    <scope>NUCLEOTIDE SEQUENCE</scope>
    <source>
        <tissue evidence="6">Skin</tissue>
    </source>
</reference>
<evidence type="ECO:0000256" key="3">
    <source>
        <dbReference type="ARBA" id="ARBA00022737"/>
    </source>
</evidence>
<dbReference type="Gene3D" id="3.80.10.10">
    <property type="entry name" value="Ribonuclease Inhibitor"/>
    <property type="match status" value="2"/>
</dbReference>
<evidence type="ECO:0000256" key="4">
    <source>
        <dbReference type="SAM" id="Phobius"/>
    </source>
</evidence>
<evidence type="ECO:0000256" key="5">
    <source>
        <dbReference type="SAM" id="SignalP"/>
    </source>
</evidence>
<evidence type="ECO:0000256" key="1">
    <source>
        <dbReference type="ARBA" id="ARBA00022614"/>
    </source>
</evidence>